<dbReference type="InterPro" id="IPR026742">
    <property type="entry name" value="Centrosomal_kizuma"/>
</dbReference>
<evidence type="ECO:0000313" key="11">
    <source>
        <dbReference type="EMBL" id="CAF0783121.1"/>
    </source>
</evidence>
<keyword evidence="13" id="KW-1185">Reference proteome</keyword>
<evidence type="ECO:0000256" key="9">
    <source>
        <dbReference type="ARBA" id="ARBA00031153"/>
    </source>
</evidence>
<evidence type="ECO:0000256" key="3">
    <source>
        <dbReference type="ARBA" id="ARBA00010767"/>
    </source>
</evidence>
<comment type="similarity">
    <text evidence="3">Belongs to the kizuna family.</text>
</comment>
<dbReference type="PANTHER" id="PTHR16299:SF2">
    <property type="entry name" value="CENTROSOMAL PROTEIN KIZUNA"/>
    <property type="match status" value="1"/>
</dbReference>
<feature type="region of interest" description="Disordered" evidence="10">
    <location>
        <begin position="404"/>
        <end position="491"/>
    </location>
</feature>
<accession>A0A813RMB5</accession>
<feature type="compositionally biased region" description="Polar residues" evidence="10">
    <location>
        <begin position="418"/>
        <end position="429"/>
    </location>
</feature>
<evidence type="ECO:0000256" key="7">
    <source>
        <dbReference type="ARBA" id="ARBA00023273"/>
    </source>
</evidence>
<dbReference type="Proteomes" id="UP000663852">
    <property type="component" value="Unassembled WGS sequence"/>
</dbReference>
<keyword evidence="5" id="KW-0963">Cytoplasm</keyword>
<dbReference type="OrthoDB" id="8015657at2759"/>
<keyword evidence="6" id="KW-0206">Cytoskeleton</keyword>
<evidence type="ECO:0000256" key="5">
    <source>
        <dbReference type="ARBA" id="ARBA00022490"/>
    </source>
</evidence>
<feature type="compositionally biased region" description="Polar residues" evidence="10">
    <location>
        <begin position="457"/>
        <end position="479"/>
    </location>
</feature>
<name>A0A813RMB5_ADIRI</name>
<protein>
    <recommendedName>
        <fullName evidence="4">Centrosomal protein kizuna</fullName>
    </recommendedName>
    <alternativeName>
        <fullName evidence="9">Polo-like kinase 1 substrate 1</fullName>
    </alternativeName>
</protein>
<dbReference type="GO" id="GO:0005813">
    <property type="term" value="C:centrosome"/>
    <property type="evidence" value="ECO:0007669"/>
    <property type="project" value="UniProtKB-SubCell"/>
</dbReference>
<evidence type="ECO:0000313" key="12">
    <source>
        <dbReference type="EMBL" id="CAF1088068.1"/>
    </source>
</evidence>
<organism evidence="11 14">
    <name type="scientific">Adineta ricciae</name>
    <name type="common">Rotifer</name>
    <dbReference type="NCBI Taxonomy" id="249248"/>
    <lineage>
        <taxon>Eukaryota</taxon>
        <taxon>Metazoa</taxon>
        <taxon>Spiralia</taxon>
        <taxon>Gnathifera</taxon>
        <taxon>Rotifera</taxon>
        <taxon>Eurotatoria</taxon>
        <taxon>Bdelloidea</taxon>
        <taxon>Adinetida</taxon>
        <taxon>Adinetidae</taxon>
        <taxon>Adineta</taxon>
    </lineage>
</organism>
<feature type="compositionally biased region" description="Acidic residues" evidence="10">
    <location>
        <begin position="480"/>
        <end position="491"/>
    </location>
</feature>
<dbReference type="GO" id="GO:0007051">
    <property type="term" value="P:spindle organization"/>
    <property type="evidence" value="ECO:0007669"/>
    <property type="project" value="InterPro"/>
</dbReference>
<comment type="subcellular location">
    <subcellularLocation>
        <location evidence="1">Cytoplasm</location>
        <location evidence="1">Cytoskeleton</location>
        <location evidence="1">Cilium basal body</location>
    </subcellularLocation>
    <subcellularLocation>
        <location evidence="2">Cytoplasm</location>
        <location evidence="2">Cytoskeleton</location>
        <location evidence="2">Microtubule organizing center</location>
        <location evidence="2">Centrosome</location>
    </subcellularLocation>
</comment>
<dbReference type="Proteomes" id="UP000663828">
    <property type="component" value="Unassembled WGS sequence"/>
</dbReference>
<dbReference type="AlphaFoldDB" id="A0A813RMB5"/>
<evidence type="ECO:0000256" key="6">
    <source>
        <dbReference type="ARBA" id="ARBA00023212"/>
    </source>
</evidence>
<evidence type="ECO:0000256" key="10">
    <source>
        <dbReference type="SAM" id="MobiDB-lite"/>
    </source>
</evidence>
<feature type="compositionally biased region" description="Polar residues" evidence="10">
    <location>
        <begin position="213"/>
        <end position="222"/>
    </location>
</feature>
<dbReference type="EMBL" id="CAJNOR010001160">
    <property type="protein sequence ID" value="CAF1088068.1"/>
    <property type="molecule type" value="Genomic_DNA"/>
</dbReference>
<comment type="caution">
    <text evidence="11">The sequence shown here is derived from an EMBL/GenBank/DDBJ whole genome shotgun (WGS) entry which is preliminary data.</text>
</comment>
<evidence type="ECO:0000313" key="13">
    <source>
        <dbReference type="Proteomes" id="UP000663828"/>
    </source>
</evidence>
<evidence type="ECO:0000256" key="8">
    <source>
        <dbReference type="ARBA" id="ARBA00024919"/>
    </source>
</evidence>
<sequence>MTMNPSSSSSMAPVLADYHNRTTNLRSKILKNEEQRLQLEQKLRTMSSQSSRSYQRKQIQYIQNYFTRLNQESQRAEQRNLQLLNDLSHAQHHLDRLHLDAEHLTQLKNDYLTYLESNYPNWQKPSTIRSSAQIVSSSNEYDRLAQHMKQDRGQLENNENLRQSDAPLVQRSFDVNSSMLFKRYEDQLKIGLERTISPSTPVINNENKDEQSLSESNDMSNAFSHAKRSGSLRMELSRTGLYALLDFLERQFKDTLDKKKFYRLDPPTITQKRTIIDLANDQDKVALQDQDSATISMVILDQLTSTIRRTTLNQCLLTEDILSANIQDLDKDSIAQMLPEQDRLLWSRLIEHFLQLLRLHIMDAQTLANKFTLALVPTNALYAHEKAKGLLKHILDKLLRAHSSSSENDAEDDRKQPIGQTNATTSSSWLKKLANGSAYDDDDQSSTSSSSSTTPTKQNSRSVRSPSITPRKSRQNQANTDDDDAAEYFFT</sequence>
<feature type="region of interest" description="Disordered" evidence="10">
    <location>
        <begin position="201"/>
        <end position="222"/>
    </location>
</feature>
<dbReference type="PANTHER" id="PTHR16299">
    <property type="entry name" value="CENTROSOMAL PROTEIN KIZUNA"/>
    <property type="match status" value="1"/>
</dbReference>
<evidence type="ECO:0000256" key="1">
    <source>
        <dbReference type="ARBA" id="ARBA00004120"/>
    </source>
</evidence>
<comment type="function">
    <text evidence="8">Centrosomal protein required for establishing a robust mitotic centrosome architecture that can endure the forces that converge on the centrosomes during spindle formation. Required for stabilizing the expanded pericentriolar material around the centriole.</text>
</comment>
<proteinExistence type="inferred from homology"/>
<dbReference type="EMBL" id="CAJNOJ010000010">
    <property type="protein sequence ID" value="CAF0783121.1"/>
    <property type="molecule type" value="Genomic_DNA"/>
</dbReference>
<gene>
    <name evidence="11" type="ORF">EDS130_LOCUS3943</name>
    <name evidence="12" type="ORF">XAT740_LOCUS17685</name>
</gene>
<evidence type="ECO:0000256" key="2">
    <source>
        <dbReference type="ARBA" id="ARBA00004300"/>
    </source>
</evidence>
<evidence type="ECO:0000313" key="14">
    <source>
        <dbReference type="Proteomes" id="UP000663852"/>
    </source>
</evidence>
<evidence type="ECO:0000256" key="4">
    <source>
        <dbReference type="ARBA" id="ARBA00013872"/>
    </source>
</evidence>
<feature type="compositionally biased region" description="Low complexity" evidence="10">
    <location>
        <begin position="445"/>
        <end position="456"/>
    </location>
</feature>
<reference evidence="11" key="1">
    <citation type="submission" date="2021-02" db="EMBL/GenBank/DDBJ databases">
        <authorList>
            <person name="Nowell W R."/>
        </authorList>
    </citation>
    <scope>NUCLEOTIDE SEQUENCE</scope>
</reference>
<keyword evidence="7" id="KW-0966">Cell projection</keyword>